<keyword evidence="3" id="KW-1185">Reference proteome</keyword>
<keyword evidence="1" id="KW-0732">Signal</keyword>
<evidence type="ECO:0008006" key="4">
    <source>
        <dbReference type="Google" id="ProtNLM"/>
    </source>
</evidence>
<dbReference type="STRING" id="693979.Bache_2073"/>
<dbReference type="AlphaFoldDB" id="E6SRE1"/>
<dbReference type="PATRIC" id="fig|693979.3.peg.2183"/>
<feature type="chain" id="PRO_5003211378" description="FrrB" evidence="1">
    <location>
        <begin position="27"/>
        <end position="241"/>
    </location>
</feature>
<reference evidence="2 3" key="2">
    <citation type="journal article" date="2011" name="Stand. Genomic Sci.">
        <title>Complete genome sequence of Bacteroides helcogenes type strain (P 36-108).</title>
        <authorList>
            <person name="Pati A."/>
            <person name="Gronow S."/>
            <person name="Zeytun A."/>
            <person name="Lapidus A."/>
            <person name="Nolan M."/>
            <person name="Hammon N."/>
            <person name="Deshpande S."/>
            <person name="Cheng J.F."/>
            <person name="Tapia R."/>
            <person name="Han C."/>
            <person name="Goodwin L."/>
            <person name="Pitluck S."/>
            <person name="Liolios K."/>
            <person name="Pagani I."/>
            <person name="Ivanova N."/>
            <person name="Mavromatis K."/>
            <person name="Chen A."/>
            <person name="Palaniappan K."/>
            <person name="Land M."/>
            <person name="Hauser L."/>
            <person name="Chang Y.J."/>
            <person name="Jeffries C.D."/>
            <person name="Detter J.C."/>
            <person name="Brambilla E."/>
            <person name="Rohde M."/>
            <person name="Goker M."/>
            <person name="Woyke T."/>
            <person name="Bristow J."/>
            <person name="Eisen J.A."/>
            <person name="Markowitz V."/>
            <person name="Hugenholtz P."/>
            <person name="Kyrpides N.C."/>
            <person name="Klenk H.P."/>
            <person name="Lucas S."/>
        </authorList>
    </citation>
    <scope>NUCLEOTIDE SEQUENCE [LARGE SCALE GENOMIC DNA]</scope>
    <source>
        <strain evidence="3">ATCC 35417 / DSM 20613 / JCM 6297 / CCUG 15421 / P 36-108</strain>
    </source>
</reference>
<reference key="1">
    <citation type="submission" date="2010-11" db="EMBL/GenBank/DDBJ databases">
        <title>The complete genome of Bacteroides helcogenes P 36-108.</title>
        <authorList>
            <consortium name="US DOE Joint Genome Institute (JGI-PGF)"/>
            <person name="Lucas S."/>
            <person name="Copeland A."/>
            <person name="Lapidus A."/>
            <person name="Bruce D."/>
            <person name="Goodwin L."/>
            <person name="Pitluck S."/>
            <person name="Kyrpides N."/>
            <person name="Mavromatis K."/>
            <person name="Ivanova N."/>
            <person name="Zeytun A."/>
            <person name="Brettin T."/>
            <person name="Detter J.C."/>
            <person name="Tapia R."/>
            <person name="Han C."/>
            <person name="Land M."/>
            <person name="Hauser L."/>
            <person name="Markowitz V."/>
            <person name="Cheng J.-F."/>
            <person name="Hugenholtz P."/>
            <person name="Woyke T."/>
            <person name="Wu D."/>
            <person name="Gronow S."/>
            <person name="Wellnitz S."/>
            <person name="Brambilla E."/>
            <person name="Klenk H.-P."/>
            <person name="Eisen J.A."/>
        </authorList>
    </citation>
    <scope>NUCLEOTIDE SEQUENCE</scope>
    <source>
        <strain>P 36-108</strain>
    </source>
</reference>
<proteinExistence type="predicted"/>
<evidence type="ECO:0000313" key="3">
    <source>
        <dbReference type="Proteomes" id="UP000008630"/>
    </source>
</evidence>
<feature type="signal peptide" evidence="1">
    <location>
        <begin position="1"/>
        <end position="26"/>
    </location>
</feature>
<protein>
    <recommendedName>
        <fullName evidence="4">FrrB</fullName>
    </recommendedName>
</protein>
<dbReference type="HOGENOM" id="CLU_082062_0_0_10"/>
<dbReference type="KEGG" id="bhl:Bache_2073"/>
<sequence>MKTRNAKLGTIAIALLSAAMTFTANAQNKMEASVGTGLVSNYVWRGMDCGGVSIQPDASVSYRGIKLEAWGSVGLDKNDAKELDFSLSYNTGGFSATITDYWFDPAENNKTGETVTHYFKYGANRTGHVFEATLGYDFGPVAVAWNTNFAGNDARKADGDRAYSTYIGISAPFSLGGLDWSAEAGLTPWEGAYSDKCNVTNISLTASKEIKITDSFALPAFAQVTFNPYEDKAYFTFGLTF</sequence>
<gene>
    <name evidence="2" type="ordered locus">Bache_2073</name>
</gene>
<dbReference type="eggNOG" id="ENOG502ZX9Y">
    <property type="taxonomic scope" value="Bacteria"/>
</dbReference>
<dbReference type="OrthoDB" id="1065092at2"/>
<dbReference type="EMBL" id="CP002352">
    <property type="protein sequence ID" value="ADV44044.1"/>
    <property type="molecule type" value="Genomic_DNA"/>
</dbReference>
<accession>E6SRE1</accession>
<name>E6SRE1_BACT6</name>
<evidence type="ECO:0000313" key="2">
    <source>
        <dbReference type="EMBL" id="ADV44044.1"/>
    </source>
</evidence>
<evidence type="ECO:0000256" key="1">
    <source>
        <dbReference type="SAM" id="SignalP"/>
    </source>
</evidence>
<dbReference type="RefSeq" id="WP_013547637.1">
    <property type="nucleotide sequence ID" value="NC_014933.1"/>
</dbReference>
<organism evidence="2 3">
    <name type="scientific">Bacteroides helcogenes (strain ATCC 35417 / DSM 20613 / JCM 6297 / CCUG 15421 / P 36-108)</name>
    <dbReference type="NCBI Taxonomy" id="693979"/>
    <lineage>
        <taxon>Bacteria</taxon>
        <taxon>Pseudomonadati</taxon>
        <taxon>Bacteroidota</taxon>
        <taxon>Bacteroidia</taxon>
        <taxon>Bacteroidales</taxon>
        <taxon>Bacteroidaceae</taxon>
        <taxon>Bacteroides</taxon>
    </lineage>
</organism>
<dbReference type="Proteomes" id="UP000008630">
    <property type="component" value="Chromosome"/>
</dbReference>